<gene>
    <name evidence="8" type="ORF">MJA45_21185</name>
</gene>
<evidence type="ECO:0000259" key="7">
    <source>
        <dbReference type="Pfam" id="PF00296"/>
    </source>
</evidence>
<evidence type="ECO:0000256" key="2">
    <source>
        <dbReference type="ARBA" id="ARBA00022643"/>
    </source>
</evidence>
<dbReference type="EC" id="1.-.-.-" evidence="8"/>
<comment type="similarity">
    <text evidence="5">Belongs to the NtaA/SnaA/DszA monooxygenase family.</text>
</comment>
<dbReference type="RefSeq" id="WP_315603890.1">
    <property type="nucleotide sequence ID" value="NZ_CP130318.1"/>
</dbReference>
<keyword evidence="1 6" id="KW-0285">Flavoprotein</keyword>
<evidence type="ECO:0000256" key="4">
    <source>
        <dbReference type="ARBA" id="ARBA00023033"/>
    </source>
</evidence>
<evidence type="ECO:0000256" key="6">
    <source>
        <dbReference type="PIRSR" id="PIRSR000337-1"/>
    </source>
</evidence>
<dbReference type="SUPFAM" id="SSF51679">
    <property type="entry name" value="Bacterial luciferase-like"/>
    <property type="match status" value="1"/>
</dbReference>
<dbReference type="Pfam" id="PF00296">
    <property type="entry name" value="Bac_luciferase"/>
    <property type="match status" value="1"/>
</dbReference>
<dbReference type="PANTHER" id="PTHR30011">
    <property type="entry name" value="ALKANESULFONATE MONOOXYGENASE-RELATED"/>
    <property type="match status" value="1"/>
</dbReference>
<reference evidence="8 9" key="1">
    <citation type="submission" date="2022-02" db="EMBL/GenBank/DDBJ databases">
        <title>Paenibacillus sp. MBLB1776 Whole Genome Shotgun Sequencing.</title>
        <authorList>
            <person name="Hwang C.Y."/>
            <person name="Cho E.-S."/>
            <person name="Seo M.-J."/>
        </authorList>
    </citation>
    <scope>NUCLEOTIDE SEQUENCE [LARGE SCALE GENOMIC DNA]</scope>
    <source>
        <strain evidence="8 9">MBLB1776</strain>
    </source>
</reference>
<dbReference type="NCBIfam" id="TIGR03860">
    <property type="entry name" value="FMN_nitrolo"/>
    <property type="match status" value="1"/>
</dbReference>
<feature type="domain" description="Luciferase-like" evidence="7">
    <location>
        <begin position="25"/>
        <end position="286"/>
    </location>
</feature>
<dbReference type="CDD" id="cd01095">
    <property type="entry name" value="Nitrilotriacetate_monoxgenase"/>
    <property type="match status" value="1"/>
</dbReference>
<dbReference type="Proteomes" id="UP001305702">
    <property type="component" value="Chromosome"/>
</dbReference>
<protein>
    <submittedName>
        <fullName evidence="8">LLM class flavin-dependent oxidoreductase</fullName>
        <ecNumber evidence="8">1.-.-.-</ecNumber>
    </submittedName>
</protein>
<dbReference type="GO" id="GO:0004497">
    <property type="term" value="F:monooxygenase activity"/>
    <property type="evidence" value="ECO:0007669"/>
    <property type="project" value="UniProtKB-KW"/>
</dbReference>
<organism evidence="8 9">
    <name type="scientific">Paenibacillus aurantius</name>
    <dbReference type="NCBI Taxonomy" id="2918900"/>
    <lineage>
        <taxon>Bacteria</taxon>
        <taxon>Bacillati</taxon>
        <taxon>Bacillota</taxon>
        <taxon>Bacilli</taxon>
        <taxon>Bacillales</taxon>
        <taxon>Paenibacillaceae</taxon>
        <taxon>Paenibacillus</taxon>
    </lineage>
</organism>
<proteinExistence type="inferred from homology"/>
<dbReference type="InterPro" id="IPR036661">
    <property type="entry name" value="Luciferase-like_sf"/>
</dbReference>
<accession>A0AA96LAK7</accession>
<evidence type="ECO:0000313" key="8">
    <source>
        <dbReference type="EMBL" id="WNQ10116.1"/>
    </source>
</evidence>
<feature type="binding site" evidence="6">
    <location>
        <position position="58"/>
    </location>
    <ligand>
        <name>FMN</name>
        <dbReference type="ChEBI" id="CHEBI:58210"/>
    </ligand>
</feature>
<feature type="binding site" evidence="6">
    <location>
        <position position="95"/>
    </location>
    <ligand>
        <name>FMN</name>
        <dbReference type="ChEBI" id="CHEBI:58210"/>
    </ligand>
</feature>
<dbReference type="Gene3D" id="3.20.20.30">
    <property type="entry name" value="Luciferase-like domain"/>
    <property type="match status" value="1"/>
</dbReference>
<dbReference type="KEGG" id="paun:MJA45_21185"/>
<feature type="binding site" evidence="6">
    <location>
        <position position="219"/>
    </location>
    <ligand>
        <name>FMN</name>
        <dbReference type="ChEBI" id="CHEBI:58210"/>
    </ligand>
</feature>
<dbReference type="InterPro" id="IPR011251">
    <property type="entry name" value="Luciferase-like_dom"/>
</dbReference>
<sequence>MSSSRKLHLNAFLMNTGHHEASWRHPETEPQRTTDIRYYQQLARIAEDAKLDSLFLADGYVLMGNVKYRASAGLEPFTMLSALASVTERIGLIATVSTTYNEPFHVARMFASLDHISGGRAGWNIVTSSGDATAQNFSLEAHPEHSSRYRRAREFLDVTTSLWDSWADDALVIDRQAGIFADTEKVRPIHFKGDTFSVKGPLNIPRPPQGYPVLVQAGSSENGKDFAARVAEAIFTAQQTIEDAQAFYADVKARMLQYGRSPEQLKVLPGLSPVIADSEWEAQEKEAELHRLTIPEYGLTRLSELLKVDLFEYPLDGPLPYDKIPTVDSINGNKSRFQLVVDMASRENLTIREVILRTAGGRGHLTFAGTAGQAADLIEEWFTNGAADGFNIMPPHLPGSLIDFVQKVVPELQRRGLFRTEYEGRTLRDHLGLSRPANGYWSASG</sequence>
<dbReference type="InterPro" id="IPR051260">
    <property type="entry name" value="Diverse_substr_monoxygenases"/>
</dbReference>
<evidence type="ECO:0000313" key="9">
    <source>
        <dbReference type="Proteomes" id="UP001305702"/>
    </source>
</evidence>
<dbReference type="GO" id="GO:0016705">
    <property type="term" value="F:oxidoreductase activity, acting on paired donors, with incorporation or reduction of molecular oxygen"/>
    <property type="evidence" value="ECO:0007669"/>
    <property type="project" value="InterPro"/>
</dbReference>
<dbReference type="EMBL" id="CP130318">
    <property type="protein sequence ID" value="WNQ10116.1"/>
    <property type="molecule type" value="Genomic_DNA"/>
</dbReference>
<keyword evidence="2 6" id="KW-0288">FMN</keyword>
<evidence type="ECO:0000256" key="3">
    <source>
        <dbReference type="ARBA" id="ARBA00023002"/>
    </source>
</evidence>
<name>A0AA96LAK7_9BACL</name>
<dbReference type="InterPro" id="IPR016215">
    <property type="entry name" value="NTA_MOA"/>
</dbReference>
<keyword evidence="9" id="KW-1185">Reference proteome</keyword>
<evidence type="ECO:0000256" key="5">
    <source>
        <dbReference type="ARBA" id="ARBA00033748"/>
    </source>
</evidence>
<dbReference type="PANTHER" id="PTHR30011:SF16">
    <property type="entry name" value="C2H2 FINGER DOMAIN TRANSCRIPTION FACTOR (EUROFUNG)-RELATED"/>
    <property type="match status" value="1"/>
</dbReference>
<keyword evidence="4" id="KW-0503">Monooxygenase</keyword>
<feature type="binding site" evidence="6">
    <location>
        <position position="149"/>
    </location>
    <ligand>
        <name>FMN</name>
        <dbReference type="ChEBI" id="CHEBI:58210"/>
    </ligand>
</feature>
<feature type="binding site" evidence="6">
    <location>
        <position position="220"/>
    </location>
    <ligand>
        <name>FMN</name>
        <dbReference type="ChEBI" id="CHEBI:58210"/>
    </ligand>
</feature>
<feature type="binding site" evidence="6">
    <location>
        <position position="145"/>
    </location>
    <ligand>
        <name>FMN</name>
        <dbReference type="ChEBI" id="CHEBI:58210"/>
    </ligand>
</feature>
<evidence type="ECO:0000256" key="1">
    <source>
        <dbReference type="ARBA" id="ARBA00022630"/>
    </source>
</evidence>
<dbReference type="AlphaFoldDB" id="A0AA96LAK7"/>
<keyword evidence="3 8" id="KW-0560">Oxidoreductase</keyword>
<dbReference type="PIRSF" id="PIRSF000337">
    <property type="entry name" value="NTA_MOA"/>
    <property type="match status" value="1"/>
</dbReference>